<keyword evidence="3" id="KW-0804">Transcription</keyword>
<dbReference type="Pfam" id="PF07729">
    <property type="entry name" value="FCD"/>
    <property type="match status" value="1"/>
</dbReference>
<sequence>MEFKPIKKTSLSDYVVSQIKGMIIKNEIKIGDKLPNERELSTLFDVSRSSVREALRVLELQGLMRRSNSGTFVTANFSEIIGESLTLQILLNSATYKDIQQTRVMLERELVSSASIKRSEEALNRMKEQLENMEQSIATKDKEMFISADISFHNEIAEAADNSVLVFLYNTIIDLIYKVQRRVAYDQDVLNASVNYHTKIYEAIAERSVREAEQALVEHLEDVEKRLLRLNEMDKIVKEELNSKI</sequence>
<keyword evidence="7" id="KW-1185">Reference proteome</keyword>
<evidence type="ECO:0000313" key="7">
    <source>
        <dbReference type="Proteomes" id="UP000830326"/>
    </source>
</evidence>
<dbReference type="PANTHER" id="PTHR43537">
    <property type="entry name" value="TRANSCRIPTIONAL REGULATOR, GNTR FAMILY"/>
    <property type="match status" value="1"/>
</dbReference>
<dbReference type="InterPro" id="IPR036390">
    <property type="entry name" value="WH_DNA-bd_sf"/>
</dbReference>
<evidence type="ECO:0000256" key="4">
    <source>
        <dbReference type="SAM" id="Coils"/>
    </source>
</evidence>
<keyword evidence="4" id="KW-0175">Coiled coil</keyword>
<protein>
    <submittedName>
        <fullName evidence="6">FadR family transcriptional regulator</fullName>
    </submittedName>
</protein>
<dbReference type="InterPro" id="IPR000524">
    <property type="entry name" value="Tscrpt_reg_HTH_GntR"/>
</dbReference>
<dbReference type="SMART" id="SM00345">
    <property type="entry name" value="HTH_GNTR"/>
    <property type="match status" value="1"/>
</dbReference>
<dbReference type="SUPFAM" id="SSF46785">
    <property type="entry name" value="Winged helix' DNA-binding domain"/>
    <property type="match status" value="1"/>
</dbReference>
<dbReference type="SMART" id="SM00895">
    <property type="entry name" value="FCD"/>
    <property type="match status" value="1"/>
</dbReference>
<evidence type="ECO:0000256" key="2">
    <source>
        <dbReference type="ARBA" id="ARBA00023125"/>
    </source>
</evidence>
<dbReference type="Pfam" id="PF00392">
    <property type="entry name" value="GntR"/>
    <property type="match status" value="1"/>
</dbReference>
<reference evidence="6" key="1">
    <citation type="submission" date="2022-04" db="EMBL/GenBank/DDBJ databases">
        <title>Halobacillus sp. isolated from saltern.</title>
        <authorList>
            <person name="Won M."/>
            <person name="Lee C.-M."/>
            <person name="Woen H.-Y."/>
            <person name="Kwon S.-W."/>
        </authorList>
    </citation>
    <scope>NUCLEOTIDE SEQUENCE</scope>
    <source>
        <strain evidence="6">SSHM10-5</strain>
    </source>
</reference>
<accession>A0ABY4H925</accession>
<dbReference type="InterPro" id="IPR008920">
    <property type="entry name" value="TF_FadR/GntR_C"/>
</dbReference>
<gene>
    <name evidence="6" type="ORF">MUO15_17475</name>
</gene>
<dbReference type="Gene3D" id="1.20.120.530">
    <property type="entry name" value="GntR ligand-binding domain-like"/>
    <property type="match status" value="1"/>
</dbReference>
<evidence type="ECO:0000313" key="6">
    <source>
        <dbReference type="EMBL" id="UOR11365.1"/>
    </source>
</evidence>
<dbReference type="PROSITE" id="PS50949">
    <property type="entry name" value="HTH_GNTR"/>
    <property type="match status" value="1"/>
</dbReference>
<dbReference type="Proteomes" id="UP000830326">
    <property type="component" value="Chromosome"/>
</dbReference>
<dbReference type="PRINTS" id="PR00035">
    <property type="entry name" value="HTHGNTR"/>
</dbReference>
<feature type="coiled-coil region" evidence="4">
    <location>
        <begin position="116"/>
        <end position="143"/>
    </location>
</feature>
<dbReference type="CDD" id="cd07377">
    <property type="entry name" value="WHTH_GntR"/>
    <property type="match status" value="1"/>
</dbReference>
<keyword evidence="1" id="KW-0805">Transcription regulation</keyword>
<organism evidence="6 7">
    <name type="scientific">Halobacillus amylolyticus</name>
    <dbReference type="NCBI Taxonomy" id="2932259"/>
    <lineage>
        <taxon>Bacteria</taxon>
        <taxon>Bacillati</taxon>
        <taxon>Bacillota</taxon>
        <taxon>Bacilli</taxon>
        <taxon>Bacillales</taxon>
        <taxon>Bacillaceae</taxon>
        <taxon>Halobacillus</taxon>
    </lineage>
</organism>
<keyword evidence="2" id="KW-0238">DNA-binding</keyword>
<dbReference type="InterPro" id="IPR036388">
    <property type="entry name" value="WH-like_DNA-bd_sf"/>
</dbReference>
<dbReference type="EMBL" id="CP095075">
    <property type="protein sequence ID" value="UOR11365.1"/>
    <property type="molecule type" value="Genomic_DNA"/>
</dbReference>
<dbReference type="Gene3D" id="1.10.10.10">
    <property type="entry name" value="Winged helix-like DNA-binding domain superfamily/Winged helix DNA-binding domain"/>
    <property type="match status" value="1"/>
</dbReference>
<dbReference type="RefSeq" id="WP_245031316.1">
    <property type="nucleotide sequence ID" value="NZ_CP095075.1"/>
</dbReference>
<name>A0ABY4H925_9BACI</name>
<dbReference type="InterPro" id="IPR011711">
    <property type="entry name" value="GntR_C"/>
</dbReference>
<evidence type="ECO:0000259" key="5">
    <source>
        <dbReference type="PROSITE" id="PS50949"/>
    </source>
</evidence>
<dbReference type="SUPFAM" id="SSF48008">
    <property type="entry name" value="GntR ligand-binding domain-like"/>
    <property type="match status" value="1"/>
</dbReference>
<feature type="domain" description="HTH gntR-type" evidence="5">
    <location>
        <begin position="9"/>
        <end position="76"/>
    </location>
</feature>
<proteinExistence type="predicted"/>
<dbReference type="PANTHER" id="PTHR43537:SF5">
    <property type="entry name" value="UXU OPERON TRANSCRIPTIONAL REGULATOR"/>
    <property type="match status" value="1"/>
</dbReference>
<evidence type="ECO:0000256" key="3">
    <source>
        <dbReference type="ARBA" id="ARBA00023163"/>
    </source>
</evidence>
<evidence type="ECO:0000256" key="1">
    <source>
        <dbReference type="ARBA" id="ARBA00023015"/>
    </source>
</evidence>